<proteinExistence type="predicted"/>
<dbReference type="PROSITE" id="PS51898">
    <property type="entry name" value="TYR_RECOMBINASE"/>
    <property type="match status" value="1"/>
</dbReference>
<dbReference type="OrthoDB" id="8768428at2"/>
<comment type="caution">
    <text evidence="3">The sequence shown here is derived from an EMBL/GenBank/DDBJ whole genome shotgun (WGS) entry which is preliminary data.</text>
</comment>
<dbReference type="CDD" id="cd00397">
    <property type="entry name" value="DNA_BRE_C"/>
    <property type="match status" value="1"/>
</dbReference>
<protein>
    <recommendedName>
        <fullName evidence="2">Tyr recombinase domain-containing protein</fullName>
    </recommendedName>
</protein>
<dbReference type="InterPro" id="IPR002104">
    <property type="entry name" value="Integrase_catalytic"/>
</dbReference>
<dbReference type="InterPro" id="IPR013762">
    <property type="entry name" value="Integrase-like_cat_sf"/>
</dbReference>
<feature type="domain" description="Tyr recombinase" evidence="2">
    <location>
        <begin position="266"/>
        <end position="488"/>
    </location>
</feature>
<evidence type="ECO:0000256" key="1">
    <source>
        <dbReference type="ARBA" id="ARBA00023172"/>
    </source>
</evidence>
<dbReference type="AlphaFoldDB" id="A0A2S4AK46"/>
<dbReference type="GO" id="GO:0015074">
    <property type="term" value="P:DNA integration"/>
    <property type="evidence" value="ECO:0007669"/>
    <property type="project" value="InterPro"/>
</dbReference>
<dbReference type="GO" id="GO:0003677">
    <property type="term" value="F:DNA binding"/>
    <property type="evidence" value="ECO:0007669"/>
    <property type="project" value="InterPro"/>
</dbReference>
<dbReference type="Pfam" id="PF00589">
    <property type="entry name" value="Phage_integrase"/>
    <property type="match status" value="1"/>
</dbReference>
<dbReference type="InterPro" id="IPR011010">
    <property type="entry name" value="DNA_brk_join_enz"/>
</dbReference>
<sequence>MRRESMVDRLGSPLYLFTRDIVQELNNELGFYTNLKGVSEAVRAKIKISTLSFYKDNVWDFSAEYPSLRSRAVVLKFSQIHFEDGSDITMPGYECYLSSVKEYCYSLLVDPPSTYPKWSTICVAMTKGVRSLLRFMREAGIDRFSDVIDLDFQAFQDWVAESANKAGGLITDRTLKSRIYGLSWLYEQSGKLTDGLCTWPFGDSRSETEWAKDRAQKKLPRKYQTTPEMPDSVAKKLIQCAIDDLSIAGKLEEIRAKRKEYKSGRATSRKLLPTGEYKHSVEVINPFPWDRYGISSWHQVKTLESRLLVAGYILIAMFSGMRFHEMAHIKVGRANNWSVRPVSVDGGVKYFYFLMSKTNKLQHDATSYLWQTIPYVERVLEALEQGLAHRYKRGNSFLFSGYLNTGERISLSTINGALKKYAEYHCVEFDGEVWPVATHQFRKKFSRLMIRSGLGLVELQDQLKHFDIEMTKNYGDLNLYSELQQEKFTLSREKYDEIMLTQAPIIGGGADEVEGYRKAFMGMSADDRERLLDNLSKKALIEQMDDGLCMFRAKKALCGGDSANCRPADCNNSIIPAEGMRRTLTWRKSENQRMRDFFSGQPLKVAHLDDRISEIDKLLSQMDGLNCE</sequence>
<dbReference type="EMBL" id="PPXG01000006">
    <property type="protein sequence ID" value="POH81881.1"/>
    <property type="molecule type" value="Genomic_DNA"/>
</dbReference>
<reference evidence="3 4" key="1">
    <citation type="submission" date="2018-01" db="EMBL/GenBank/DDBJ databases">
        <title>Denitrification phenotypes of diverse strains of Pseudomonas stutzeri.</title>
        <authorList>
            <person name="Milligan D.A."/>
            <person name="Bergaust L."/>
            <person name="Bakken L.R."/>
            <person name="Frostegard A."/>
        </authorList>
    </citation>
    <scope>NUCLEOTIDE SEQUENCE [LARGE SCALE GENOMIC DNA]</scope>
    <source>
        <strain evidence="3 4">24a13</strain>
    </source>
</reference>
<dbReference type="Proteomes" id="UP000237068">
    <property type="component" value="Unassembled WGS sequence"/>
</dbReference>
<accession>A0A2S4AK46</accession>
<organism evidence="3 4">
    <name type="scientific">Stutzerimonas stutzeri</name>
    <name type="common">Pseudomonas stutzeri</name>
    <dbReference type="NCBI Taxonomy" id="316"/>
    <lineage>
        <taxon>Bacteria</taxon>
        <taxon>Pseudomonadati</taxon>
        <taxon>Pseudomonadota</taxon>
        <taxon>Gammaproteobacteria</taxon>
        <taxon>Pseudomonadales</taxon>
        <taxon>Pseudomonadaceae</taxon>
        <taxon>Stutzerimonas</taxon>
    </lineage>
</organism>
<evidence type="ECO:0000313" key="3">
    <source>
        <dbReference type="EMBL" id="POH81881.1"/>
    </source>
</evidence>
<dbReference type="GO" id="GO:0006310">
    <property type="term" value="P:DNA recombination"/>
    <property type="evidence" value="ECO:0007669"/>
    <property type="project" value="UniProtKB-KW"/>
</dbReference>
<dbReference type="Gene3D" id="1.10.443.10">
    <property type="entry name" value="Intergrase catalytic core"/>
    <property type="match status" value="1"/>
</dbReference>
<evidence type="ECO:0000313" key="4">
    <source>
        <dbReference type="Proteomes" id="UP000237068"/>
    </source>
</evidence>
<name>A0A2S4AK46_STUST</name>
<keyword evidence="1" id="KW-0233">DNA recombination</keyword>
<dbReference type="SUPFAM" id="SSF56349">
    <property type="entry name" value="DNA breaking-rejoining enzymes"/>
    <property type="match status" value="1"/>
</dbReference>
<evidence type="ECO:0000259" key="2">
    <source>
        <dbReference type="PROSITE" id="PS51898"/>
    </source>
</evidence>
<gene>
    <name evidence="3" type="ORF">CXK91_14910</name>
</gene>